<dbReference type="EMBL" id="EQ999975">
    <property type="protein sequence ID" value="OAT00729.1"/>
    <property type="molecule type" value="Genomic_DNA"/>
</dbReference>
<accession>A0ABX2VU66</accession>
<organism evidence="1 2">
    <name type="scientific">Ajellomyces dermatitidis (strain ER-3 / ATCC MYA-2586)</name>
    <name type="common">Blastomyces dermatitidis</name>
    <dbReference type="NCBI Taxonomy" id="559297"/>
    <lineage>
        <taxon>Eukaryota</taxon>
        <taxon>Fungi</taxon>
        <taxon>Dikarya</taxon>
        <taxon>Ascomycota</taxon>
        <taxon>Pezizomycotina</taxon>
        <taxon>Eurotiomycetes</taxon>
        <taxon>Eurotiomycetidae</taxon>
        <taxon>Onygenales</taxon>
        <taxon>Ajellomycetaceae</taxon>
        <taxon>Blastomyces</taxon>
    </lineage>
</organism>
<protein>
    <submittedName>
        <fullName evidence="1">Uncharacterized protein</fullName>
    </submittedName>
</protein>
<sequence length="259" mass="29366">MEMISLKKKLTAMKTGAVSMVKKALILEKLFQLLSQEKCDALLHMSDREEKFSEEDVEMNEKRESQKAAVKAVSDEELHLHYDDKTDLHFWQNDKLACLSMSIMQDLTVKGLADAVLIIERLAGHMCLDLKKAVAEEVDVDDIIEVSDMKKKDNSTIVSMKENAYTFQAQGVESDCAETLEMHSNQAQDLKVLRQLPNLNKHNLDTVQAARKELNKIAEFVNVISAVKNTVTNNYFFKLLSGVHFSDLVNERLLTDVAF</sequence>
<evidence type="ECO:0000313" key="2">
    <source>
        <dbReference type="Proteomes" id="UP000002039"/>
    </source>
</evidence>
<gene>
    <name evidence="1" type="ORF">BDCG_16751</name>
</gene>
<proteinExistence type="predicted"/>
<evidence type="ECO:0000313" key="1">
    <source>
        <dbReference type="EMBL" id="OAT00729.1"/>
    </source>
</evidence>
<dbReference type="GeneID" id="69031643"/>
<name>A0ABX2VU66_AJEDR</name>
<dbReference type="Proteomes" id="UP000002039">
    <property type="component" value="Unassembled WGS sequence"/>
</dbReference>
<reference evidence="2" key="1">
    <citation type="journal article" date="2015" name="PLoS Genet.">
        <title>The dynamic genome and transcriptome of the human fungal pathogen Blastomyces and close relative Emmonsia.</title>
        <authorList>
            <person name="Munoz J.F."/>
            <person name="Gauthier G.M."/>
            <person name="Desjardins C.A."/>
            <person name="Gallo J.E."/>
            <person name="Holder J."/>
            <person name="Sullivan T.D."/>
            <person name="Marty A.J."/>
            <person name="Carmen J.C."/>
            <person name="Chen Z."/>
            <person name="Ding L."/>
            <person name="Gujja S."/>
            <person name="Magrini V."/>
            <person name="Misas E."/>
            <person name="Mitreva M."/>
            <person name="Priest M."/>
            <person name="Saif S."/>
            <person name="Whiston E.A."/>
            <person name="Young S."/>
            <person name="Zeng Q."/>
            <person name="Goldman W.E."/>
            <person name="Mardis E.R."/>
            <person name="Taylor J.W."/>
            <person name="McEwen J.G."/>
            <person name="Clay O.K."/>
            <person name="Klein B.S."/>
            <person name="Cuomo C.A."/>
        </authorList>
    </citation>
    <scope>NUCLEOTIDE SEQUENCE [LARGE SCALE GENOMIC DNA]</scope>
    <source>
        <strain evidence="2">ER-3 / ATCC MYA-2586</strain>
    </source>
</reference>
<keyword evidence="2" id="KW-1185">Reference proteome</keyword>
<dbReference type="RefSeq" id="XP_045280456.1">
    <property type="nucleotide sequence ID" value="XM_045425943.1"/>
</dbReference>